<sequence length="660" mass="70106">MFSLRTLSARLRAVALLGAAGILAVAVAGQAALWLARSATAELTDINAAQRLQMDSDMMHDAMRGDVLEALLAGARGDTAAVTGAKSSLTEHAERFIGSLNTTDSLINSPEIDALMPELRTAVVGYEAIADSVLQVAGRPASESAASLERFRASFTQVEELMERFGDQIQALSTSVEQNTAQQFSRATLLIWIMFAVFFVAGLAYAWRIAQVLGRRMARIAKQVATLQKQGVEEVRHALVALARGEQVTLKQHTIAHLNDPENDELGAVAKAVDQIADECGESLRNCLRAQDAVAHTVREIDRLASEARKGVLNGQADRQGVEGRYAEVLLGVEGVMTAVAVPLTEARRVLDAVANRNLEVETEGEFAGEFARMQESLNTAIGQLGDALGQARAASEQVDDAARQLADASQQLAIGASSQAENAERVGVAIGTLSANAARAATQATDMKSSAEKAQASVQQGAETMQALNADMQRIKHSADATQRIVKTIDEIAFQTNLLALNAAVEAARAGDAGRGFAVVAEEVRALAIRSAEAAKQTAALIDEEIQNVDGGVKREEQVREQLLAARQHVERLTAAIADIVHAANQQSSAAGEISNGIAIVNEVTQQVASNAEEGAASSEELLGQATHLAAVVKAFKTRDWRKRLPDTVSLDARRRAVA</sequence>
<dbReference type="GO" id="GO:0006935">
    <property type="term" value="P:chemotaxis"/>
    <property type="evidence" value="ECO:0007669"/>
    <property type="project" value="UniProtKB-KW"/>
</dbReference>
<keyword evidence="3" id="KW-0807">Transducer</keyword>
<dbReference type="PROSITE" id="PS50885">
    <property type="entry name" value="HAMP"/>
    <property type="match status" value="1"/>
</dbReference>
<dbReference type="GO" id="GO:0004888">
    <property type="term" value="F:transmembrane signaling receptor activity"/>
    <property type="evidence" value="ECO:0007669"/>
    <property type="project" value="TreeGrafter"/>
</dbReference>
<protein>
    <recommendedName>
        <fullName evidence="9">Methyl-accepting chemotaxis protein</fullName>
    </recommendedName>
</protein>
<evidence type="ECO:0000256" key="4">
    <source>
        <dbReference type="SAM" id="Phobius"/>
    </source>
</evidence>
<reference evidence="7 8" key="1">
    <citation type="journal article" date="2018" name="Nat. Biotechnol.">
        <title>A standardized bacterial taxonomy based on genome phylogeny substantially revises the tree of life.</title>
        <authorList>
            <person name="Parks D.H."/>
            <person name="Chuvochina M."/>
            <person name="Waite D.W."/>
            <person name="Rinke C."/>
            <person name="Skarshewski A."/>
            <person name="Chaumeil P.A."/>
            <person name="Hugenholtz P."/>
        </authorList>
    </citation>
    <scope>NUCLEOTIDE SEQUENCE [LARGE SCALE GENOMIC DNA]</scope>
    <source>
        <strain evidence="7">UBA8844</strain>
    </source>
</reference>
<comment type="similarity">
    <text evidence="2">Belongs to the methyl-accepting chemotaxis (MCP) protein family.</text>
</comment>
<keyword evidence="4" id="KW-1133">Transmembrane helix</keyword>
<dbReference type="PROSITE" id="PS50111">
    <property type="entry name" value="CHEMOTAXIS_TRANSDUC_2"/>
    <property type="match status" value="1"/>
</dbReference>
<dbReference type="GO" id="GO:0007165">
    <property type="term" value="P:signal transduction"/>
    <property type="evidence" value="ECO:0007669"/>
    <property type="project" value="UniProtKB-KW"/>
</dbReference>
<dbReference type="Pfam" id="PF00015">
    <property type="entry name" value="MCPsignal"/>
    <property type="match status" value="1"/>
</dbReference>
<keyword evidence="1" id="KW-0145">Chemotaxis</keyword>
<dbReference type="AlphaFoldDB" id="A0A3D4VBA1"/>
<evidence type="ECO:0000313" key="7">
    <source>
        <dbReference type="EMBL" id="HCT58391.1"/>
    </source>
</evidence>
<dbReference type="Proteomes" id="UP000264071">
    <property type="component" value="Unassembled WGS sequence"/>
</dbReference>
<evidence type="ECO:0000256" key="2">
    <source>
        <dbReference type="ARBA" id="ARBA00029447"/>
    </source>
</evidence>
<feature type="domain" description="HAMP" evidence="6">
    <location>
        <begin position="338"/>
        <end position="390"/>
    </location>
</feature>
<dbReference type="EMBL" id="DPIY01000010">
    <property type="protein sequence ID" value="HCT58391.1"/>
    <property type="molecule type" value="Genomic_DNA"/>
</dbReference>
<evidence type="ECO:0000256" key="1">
    <source>
        <dbReference type="ARBA" id="ARBA00022500"/>
    </source>
</evidence>
<dbReference type="Gene3D" id="1.20.120.1530">
    <property type="match status" value="1"/>
</dbReference>
<dbReference type="Gene3D" id="1.10.287.950">
    <property type="entry name" value="Methyl-accepting chemotaxis protein"/>
    <property type="match status" value="1"/>
</dbReference>
<comment type="caution">
    <text evidence="7">The sequence shown here is derived from an EMBL/GenBank/DDBJ whole genome shotgun (WGS) entry which is preliminary data.</text>
</comment>
<dbReference type="SMART" id="SM00283">
    <property type="entry name" value="MA"/>
    <property type="match status" value="1"/>
</dbReference>
<feature type="transmembrane region" description="Helical" evidence="4">
    <location>
        <begin position="189"/>
        <end position="207"/>
    </location>
</feature>
<organism evidence="7 8">
    <name type="scientific">Gemmatimonas aurantiaca</name>
    <dbReference type="NCBI Taxonomy" id="173480"/>
    <lineage>
        <taxon>Bacteria</taxon>
        <taxon>Pseudomonadati</taxon>
        <taxon>Gemmatimonadota</taxon>
        <taxon>Gemmatimonadia</taxon>
        <taxon>Gemmatimonadales</taxon>
        <taxon>Gemmatimonadaceae</taxon>
        <taxon>Gemmatimonas</taxon>
    </lineage>
</organism>
<gene>
    <name evidence="7" type="ORF">DGD08_14400</name>
</gene>
<dbReference type="SMART" id="SM00304">
    <property type="entry name" value="HAMP"/>
    <property type="match status" value="2"/>
</dbReference>
<evidence type="ECO:0008006" key="9">
    <source>
        <dbReference type="Google" id="ProtNLM"/>
    </source>
</evidence>
<keyword evidence="4" id="KW-0472">Membrane</keyword>
<keyword evidence="4" id="KW-0812">Transmembrane</keyword>
<evidence type="ECO:0000313" key="8">
    <source>
        <dbReference type="Proteomes" id="UP000264071"/>
    </source>
</evidence>
<accession>A0A3D4VBA1</accession>
<evidence type="ECO:0000256" key="3">
    <source>
        <dbReference type="PROSITE-ProRule" id="PRU00284"/>
    </source>
</evidence>
<dbReference type="PANTHER" id="PTHR43531">
    <property type="entry name" value="PROTEIN ICFG"/>
    <property type="match status" value="1"/>
</dbReference>
<dbReference type="GO" id="GO:0005886">
    <property type="term" value="C:plasma membrane"/>
    <property type="evidence" value="ECO:0007669"/>
    <property type="project" value="TreeGrafter"/>
</dbReference>
<name>A0A3D4VBA1_9BACT</name>
<evidence type="ECO:0000259" key="6">
    <source>
        <dbReference type="PROSITE" id="PS50885"/>
    </source>
</evidence>
<proteinExistence type="inferred from homology"/>
<dbReference type="InterPro" id="IPR051310">
    <property type="entry name" value="MCP_chemotaxis"/>
</dbReference>
<feature type="domain" description="Methyl-accepting transducer" evidence="5">
    <location>
        <begin position="395"/>
        <end position="624"/>
    </location>
</feature>
<dbReference type="Pfam" id="PF18947">
    <property type="entry name" value="HAMP_2"/>
    <property type="match status" value="1"/>
</dbReference>
<dbReference type="InterPro" id="IPR004089">
    <property type="entry name" value="MCPsignal_dom"/>
</dbReference>
<dbReference type="InterPro" id="IPR003660">
    <property type="entry name" value="HAMP_dom"/>
</dbReference>
<dbReference type="PANTHER" id="PTHR43531:SF11">
    <property type="entry name" value="METHYL-ACCEPTING CHEMOTAXIS PROTEIN 3"/>
    <property type="match status" value="1"/>
</dbReference>
<dbReference type="SUPFAM" id="SSF58104">
    <property type="entry name" value="Methyl-accepting chemotaxis protein (MCP) signaling domain"/>
    <property type="match status" value="1"/>
</dbReference>
<evidence type="ECO:0000259" key="5">
    <source>
        <dbReference type="PROSITE" id="PS50111"/>
    </source>
</evidence>